<dbReference type="Pfam" id="PF11753">
    <property type="entry name" value="DUF3310"/>
    <property type="match status" value="1"/>
</dbReference>
<reference evidence="1 2" key="1">
    <citation type="submission" date="2019-08" db="EMBL/GenBank/DDBJ databases">
        <title>100 year-old enigma solved: identification of Planctomyces bekefii, the type genus and species of the phylum Planctomycetes.</title>
        <authorList>
            <person name="Svetlana D.N."/>
            <person name="Overmann J."/>
        </authorList>
    </citation>
    <scope>NUCLEOTIDE SEQUENCE [LARGE SCALE GENOMIC DNA]</scope>
    <source>
        <strain evidence="1">Phe10_nw2017</strain>
    </source>
</reference>
<dbReference type="EMBL" id="SRHE01000223">
    <property type="protein sequence ID" value="TWW09620.1"/>
    <property type="molecule type" value="Genomic_DNA"/>
</dbReference>
<evidence type="ECO:0000313" key="2">
    <source>
        <dbReference type="Proteomes" id="UP000321083"/>
    </source>
</evidence>
<comment type="caution">
    <text evidence="1">The sequence shown here is derived from an EMBL/GenBank/DDBJ whole genome shotgun (WGS) entry which is preliminary data.</text>
</comment>
<protein>
    <recommendedName>
        <fullName evidence="3">DUF3310 domain-containing protein</fullName>
    </recommendedName>
</protein>
<sequence length="91" mass="10702">MEKEPIPFGGWMQYSDDTVAEIKPKHDPVNHPKHYTTHPSGVECIQITEHMGFNLGNAMKYIWRADEKHNAIEDLRKAVWYVQREIAKRIK</sequence>
<evidence type="ECO:0000313" key="1">
    <source>
        <dbReference type="EMBL" id="TWW09620.1"/>
    </source>
</evidence>
<proteinExistence type="predicted"/>
<dbReference type="InterPro" id="IPR021739">
    <property type="entry name" value="SaV-like"/>
</dbReference>
<evidence type="ECO:0008006" key="3">
    <source>
        <dbReference type="Google" id="ProtNLM"/>
    </source>
</evidence>
<dbReference type="AlphaFoldDB" id="A0A5C6M4C0"/>
<organism evidence="1 2">
    <name type="scientific">Planctomyces bekefii</name>
    <dbReference type="NCBI Taxonomy" id="1653850"/>
    <lineage>
        <taxon>Bacteria</taxon>
        <taxon>Pseudomonadati</taxon>
        <taxon>Planctomycetota</taxon>
        <taxon>Planctomycetia</taxon>
        <taxon>Planctomycetales</taxon>
        <taxon>Planctomycetaceae</taxon>
        <taxon>Planctomyces</taxon>
    </lineage>
</organism>
<keyword evidence="2" id="KW-1185">Reference proteome</keyword>
<name>A0A5C6M4C0_9PLAN</name>
<reference evidence="1 2" key="2">
    <citation type="submission" date="2019-08" db="EMBL/GenBank/DDBJ databases">
        <authorList>
            <person name="Henke P."/>
        </authorList>
    </citation>
    <scope>NUCLEOTIDE SEQUENCE [LARGE SCALE GENOMIC DNA]</scope>
    <source>
        <strain evidence="1">Phe10_nw2017</strain>
    </source>
</reference>
<accession>A0A5C6M4C0</accession>
<gene>
    <name evidence="1" type="ORF">E3A20_12590</name>
</gene>
<dbReference type="Proteomes" id="UP000321083">
    <property type="component" value="Unassembled WGS sequence"/>
</dbReference>